<dbReference type="InterPro" id="IPR026530">
    <property type="entry name" value="PSRP"/>
</dbReference>
<keyword evidence="3 5" id="KW-0547">Nucleotide-binding</keyword>
<name>A0A9J7A226_9GAMM</name>
<comment type="function">
    <text evidence="5">Bifunctional serine/threonine kinase and phosphorylase involved in the regulation of the phosphoenolpyruvate synthase (PEPS) by catalyzing its phosphorylation/dephosphorylation.</text>
</comment>
<evidence type="ECO:0000256" key="2">
    <source>
        <dbReference type="ARBA" id="ARBA00022679"/>
    </source>
</evidence>
<accession>A0A9J7A226</accession>
<keyword evidence="7" id="KW-1185">Reference proteome</keyword>
<dbReference type="EMBL" id="CP090569">
    <property type="protein sequence ID" value="USF89001.1"/>
    <property type="molecule type" value="Genomic_DNA"/>
</dbReference>
<dbReference type="Proteomes" id="UP001056649">
    <property type="component" value="Chromosome"/>
</dbReference>
<dbReference type="HAMAP" id="MF_01062">
    <property type="entry name" value="PSRP"/>
    <property type="match status" value="1"/>
</dbReference>
<evidence type="ECO:0000313" key="6">
    <source>
        <dbReference type="EMBL" id="USF89001.1"/>
    </source>
</evidence>
<keyword evidence="2 5" id="KW-0808">Transferase</keyword>
<dbReference type="NCBIfam" id="NF003742">
    <property type="entry name" value="PRK05339.1"/>
    <property type="match status" value="1"/>
</dbReference>
<proteinExistence type="inferred from homology"/>
<evidence type="ECO:0000256" key="4">
    <source>
        <dbReference type="ARBA" id="ARBA00022777"/>
    </source>
</evidence>
<evidence type="ECO:0000256" key="3">
    <source>
        <dbReference type="ARBA" id="ARBA00022741"/>
    </source>
</evidence>
<dbReference type="GO" id="GO:0004674">
    <property type="term" value="F:protein serine/threonine kinase activity"/>
    <property type="evidence" value="ECO:0007669"/>
    <property type="project" value="UniProtKB-UniRule"/>
</dbReference>
<organism evidence="6 7">
    <name type="scientific">Candidatus Endoriftia persephonae</name>
    <dbReference type="NCBI Taxonomy" id="393765"/>
    <lineage>
        <taxon>Bacteria</taxon>
        <taxon>Pseudomonadati</taxon>
        <taxon>Pseudomonadota</taxon>
        <taxon>Gammaproteobacteria</taxon>
        <taxon>Chromatiales</taxon>
        <taxon>Sedimenticolaceae</taxon>
        <taxon>Candidatus Endoriftia</taxon>
    </lineage>
</organism>
<keyword evidence="4 5" id="KW-0418">Kinase</keyword>
<evidence type="ECO:0000256" key="5">
    <source>
        <dbReference type="HAMAP-Rule" id="MF_01062"/>
    </source>
</evidence>
<reference evidence="6" key="1">
    <citation type="journal article" date="2022" name="Mol. Ecol. Resour.">
        <title>The complete and closed genome of the facultative generalist Candidatus Endoriftia persephone from deep-sea hydrothermal vents.</title>
        <authorList>
            <person name="de Oliveira A.L."/>
            <person name="Srivastava A."/>
            <person name="Espada-Hinojosa S."/>
            <person name="Bright M."/>
        </authorList>
    </citation>
    <scope>NUCLEOTIDE SEQUENCE</scope>
    <source>
        <strain evidence="6">Tica-EPR-9o50.N</strain>
    </source>
</reference>
<dbReference type="PANTHER" id="PTHR31756">
    <property type="entry name" value="PYRUVATE, PHOSPHATE DIKINASE REGULATORY PROTEIN 1, CHLOROPLASTIC"/>
    <property type="match status" value="1"/>
</dbReference>
<sequence>MTKRSVFFLSDHTGITVEAMGRSLLSQFPALEYDTVHWPFIDTIEKAKRAAGRINQETMRSGARPLVFSTLVDPTLRACFRDSAGLIFDFFEHFTQPIEEELQIPSAPALGRLHSIGKQNAYNERIHAVNYALTNDDGAVTRNYDSADLILIGVSRSGKTPTCLFMGLQHGILAANYPLTDDDLDDQNLPRVLQPYVEKLYGLTIDPRQLQRIRKERRANGRYSSFEQCLSEVQRAERLFKRHSIRFLDTTAMSIEEIAARLLQEAGQESRLD</sequence>
<dbReference type="AlphaFoldDB" id="A0A9J7A226"/>
<dbReference type="EC" id="2.7.11.33" evidence="5"/>
<evidence type="ECO:0000313" key="7">
    <source>
        <dbReference type="Proteomes" id="UP001056649"/>
    </source>
</evidence>
<dbReference type="Pfam" id="PF03618">
    <property type="entry name" value="Kinase-PPPase"/>
    <property type="match status" value="1"/>
</dbReference>
<comment type="catalytic activity">
    <reaction evidence="5">
        <text>[pyruvate, water dikinase]-phosphate + phosphate + H(+) = [pyruvate, water dikinase] + diphosphate</text>
        <dbReference type="Rhea" id="RHEA:48580"/>
        <dbReference type="Rhea" id="RHEA-COMP:11425"/>
        <dbReference type="Rhea" id="RHEA-COMP:11426"/>
        <dbReference type="ChEBI" id="CHEBI:15378"/>
        <dbReference type="ChEBI" id="CHEBI:33019"/>
        <dbReference type="ChEBI" id="CHEBI:43176"/>
        <dbReference type="ChEBI" id="CHEBI:43474"/>
        <dbReference type="ChEBI" id="CHEBI:68546"/>
        <dbReference type="EC" id="2.7.4.28"/>
    </reaction>
</comment>
<protein>
    <recommendedName>
        <fullName evidence="5">Putative phosphoenolpyruvate synthase regulatory protein</fullName>
        <shortName evidence="5">PEP synthase regulatory protein</shortName>
        <shortName evidence="5">PSRP</shortName>
        <ecNumber evidence="5">2.7.11.33</ecNumber>
        <ecNumber evidence="5">2.7.4.28</ecNumber>
    </recommendedName>
    <alternativeName>
        <fullName evidence="5">Pyruvate, water dikinase regulatory protein</fullName>
    </alternativeName>
</protein>
<dbReference type="PANTHER" id="PTHR31756:SF3">
    <property type="entry name" value="PYRUVATE, PHOSPHATE DIKINASE REGULATORY PROTEIN 1, CHLOROPLASTIC"/>
    <property type="match status" value="1"/>
</dbReference>
<dbReference type="EC" id="2.7.4.28" evidence="5"/>
<evidence type="ECO:0000256" key="1">
    <source>
        <dbReference type="ARBA" id="ARBA00022527"/>
    </source>
</evidence>
<keyword evidence="1 5" id="KW-0723">Serine/threonine-protein kinase</keyword>
<comment type="similarity">
    <text evidence="5">Belongs to the pyruvate, phosphate/water dikinase regulatory protein family. PSRP subfamily.</text>
</comment>
<dbReference type="KEGG" id="eps:L0Y14_07150"/>
<comment type="catalytic activity">
    <reaction evidence="5">
        <text>[pyruvate, water dikinase] + ADP = [pyruvate, water dikinase]-phosphate + AMP + H(+)</text>
        <dbReference type="Rhea" id="RHEA:46020"/>
        <dbReference type="Rhea" id="RHEA-COMP:11425"/>
        <dbReference type="Rhea" id="RHEA-COMP:11426"/>
        <dbReference type="ChEBI" id="CHEBI:15378"/>
        <dbReference type="ChEBI" id="CHEBI:43176"/>
        <dbReference type="ChEBI" id="CHEBI:68546"/>
        <dbReference type="ChEBI" id="CHEBI:456215"/>
        <dbReference type="ChEBI" id="CHEBI:456216"/>
        <dbReference type="EC" id="2.7.11.33"/>
    </reaction>
</comment>
<feature type="binding site" evidence="5">
    <location>
        <begin position="153"/>
        <end position="160"/>
    </location>
    <ligand>
        <name>ADP</name>
        <dbReference type="ChEBI" id="CHEBI:456216"/>
    </ligand>
</feature>
<dbReference type="InterPro" id="IPR005177">
    <property type="entry name" value="Kinase-pyrophosphorylase"/>
</dbReference>
<dbReference type="GO" id="GO:0005524">
    <property type="term" value="F:ATP binding"/>
    <property type="evidence" value="ECO:0007669"/>
    <property type="project" value="InterPro"/>
</dbReference>
<dbReference type="GO" id="GO:0043531">
    <property type="term" value="F:ADP binding"/>
    <property type="evidence" value="ECO:0007669"/>
    <property type="project" value="UniProtKB-UniRule"/>
</dbReference>
<gene>
    <name evidence="6" type="ORF">L0Y14_07150</name>
</gene>
<dbReference type="RefSeq" id="WP_006474688.1">
    <property type="nucleotide sequence ID" value="NZ_CP090569.1"/>
</dbReference>
<dbReference type="GO" id="GO:0016776">
    <property type="term" value="F:phosphotransferase activity, phosphate group as acceptor"/>
    <property type="evidence" value="ECO:0007669"/>
    <property type="project" value="UniProtKB-UniRule"/>
</dbReference>